<gene>
    <name evidence="2" type="ORF">A2886_00785</name>
</gene>
<accession>A0A1F4UQH8</accession>
<name>A0A1F4UQH8_UNCKA</name>
<dbReference type="Proteomes" id="UP000176608">
    <property type="component" value="Unassembled WGS sequence"/>
</dbReference>
<evidence type="ECO:0000313" key="3">
    <source>
        <dbReference type="Proteomes" id="UP000176608"/>
    </source>
</evidence>
<reference evidence="2 3" key="1">
    <citation type="journal article" date="2016" name="Nat. Commun.">
        <title>Thousands of microbial genomes shed light on interconnected biogeochemical processes in an aquifer system.</title>
        <authorList>
            <person name="Anantharaman K."/>
            <person name="Brown C.T."/>
            <person name="Hug L.A."/>
            <person name="Sharon I."/>
            <person name="Castelle C.J."/>
            <person name="Probst A.J."/>
            <person name="Thomas B.C."/>
            <person name="Singh A."/>
            <person name="Wilkins M.J."/>
            <person name="Karaoz U."/>
            <person name="Brodie E.L."/>
            <person name="Williams K.H."/>
            <person name="Hubbard S.S."/>
            <person name="Banfield J.F."/>
        </authorList>
    </citation>
    <scope>NUCLEOTIDE SEQUENCE [LARGE SCALE GENOMIC DNA]</scope>
</reference>
<keyword evidence="1" id="KW-1133">Transmembrane helix</keyword>
<dbReference type="EMBL" id="MEVA01000016">
    <property type="protein sequence ID" value="OGC47166.1"/>
    <property type="molecule type" value="Genomic_DNA"/>
</dbReference>
<protein>
    <submittedName>
        <fullName evidence="2">Uncharacterized protein</fullName>
    </submittedName>
</protein>
<evidence type="ECO:0000313" key="2">
    <source>
        <dbReference type="EMBL" id="OGC47166.1"/>
    </source>
</evidence>
<evidence type="ECO:0000256" key="1">
    <source>
        <dbReference type="SAM" id="Phobius"/>
    </source>
</evidence>
<feature type="transmembrane region" description="Helical" evidence="1">
    <location>
        <begin position="28"/>
        <end position="47"/>
    </location>
</feature>
<feature type="transmembrane region" description="Helical" evidence="1">
    <location>
        <begin position="59"/>
        <end position="77"/>
    </location>
</feature>
<proteinExistence type="predicted"/>
<sequence>MNIVAAAAGVALGCLFFTWDALPEWVSALGLVFWGGSGTLLLLLIFRKPDDEVMTGADVVWPFLAGLFSPITTYVLIHESEEK</sequence>
<comment type="caution">
    <text evidence="2">The sequence shown here is derived from an EMBL/GenBank/DDBJ whole genome shotgun (WGS) entry which is preliminary data.</text>
</comment>
<keyword evidence="1" id="KW-0812">Transmembrane</keyword>
<keyword evidence="1" id="KW-0472">Membrane</keyword>
<dbReference type="STRING" id="1802617.A2886_00785"/>
<organism evidence="2 3">
    <name type="scientific">candidate division WWE3 bacterium RIFCSPHIGHO2_01_FULL_42_13</name>
    <dbReference type="NCBI Taxonomy" id="1802617"/>
    <lineage>
        <taxon>Bacteria</taxon>
        <taxon>Katanobacteria</taxon>
    </lineage>
</organism>
<dbReference type="AlphaFoldDB" id="A0A1F4UQH8"/>